<evidence type="ECO:0000313" key="3">
    <source>
        <dbReference type="Proteomes" id="UP000821853"/>
    </source>
</evidence>
<dbReference type="AlphaFoldDB" id="A0A9J6GI33"/>
<comment type="caution">
    <text evidence="2">The sequence shown here is derived from an EMBL/GenBank/DDBJ whole genome shotgun (WGS) entry which is preliminary data.</text>
</comment>
<sequence length="108" mass="11445">MRILVDHQPARMPPKVPSLPRHAHHSVQGGPTAFPAPANGQKQVGNSRAPRSGNSRSPSPRSRRNQDTPVPDPKSREAAPQDQTGVPVAEGCGRSRSRGPSPEAVPQA</sequence>
<proteinExistence type="predicted"/>
<keyword evidence="3" id="KW-1185">Reference proteome</keyword>
<feature type="region of interest" description="Disordered" evidence="1">
    <location>
        <begin position="1"/>
        <end position="108"/>
    </location>
</feature>
<dbReference type="EMBL" id="JABSTR010000007">
    <property type="protein sequence ID" value="KAH9374874.1"/>
    <property type="molecule type" value="Genomic_DNA"/>
</dbReference>
<name>A0A9J6GI33_HAELO</name>
<dbReference type="Proteomes" id="UP000821853">
    <property type="component" value="Chromosome 5"/>
</dbReference>
<evidence type="ECO:0000256" key="1">
    <source>
        <dbReference type="SAM" id="MobiDB-lite"/>
    </source>
</evidence>
<accession>A0A9J6GI33</accession>
<organism evidence="2 3">
    <name type="scientific">Haemaphysalis longicornis</name>
    <name type="common">Bush tick</name>
    <dbReference type="NCBI Taxonomy" id="44386"/>
    <lineage>
        <taxon>Eukaryota</taxon>
        <taxon>Metazoa</taxon>
        <taxon>Ecdysozoa</taxon>
        <taxon>Arthropoda</taxon>
        <taxon>Chelicerata</taxon>
        <taxon>Arachnida</taxon>
        <taxon>Acari</taxon>
        <taxon>Parasitiformes</taxon>
        <taxon>Ixodida</taxon>
        <taxon>Ixodoidea</taxon>
        <taxon>Ixodidae</taxon>
        <taxon>Haemaphysalinae</taxon>
        <taxon>Haemaphysalis</taxon>
    </lineage>
</organism>
<evidence type="ECO:0000313" key="2">
    <source>
        <dbReference type="EMBL" id="KAH9374874.1"/>
    </source>
</evidence>
<dbReference type="VEuPathDB" id="VectorBase:HLOH_043846"/>
<gene>
    <name evidence="2" type="ORF">HPB48_014684</name>
</gene>
<feature type="compositionally biased region" description="Low complexity" evidence="1">
    <location>
        <begin position="46"/>
        <end position="60"/>
    </location>
</feature>
<reference evidence="2 3" key="1">
    <citation type="journal article" date="2020" name="Cell">
        <title>Large-Scale Comparative Analyses of Tick Genomes Elucidate Their Genetic Diversity and Vector Capacities.</title>
        <authorList>
            <consortium name="Tick Genome and Microbiome Consortium (TIGMIC)"/>
            <person name="Jia N."/>
            <person name="Wang J."/>
            <person name="Shi W."/>
            <person name="Du L."/>
            <person name="Sun Y."/>
            <person name="Zhan W."/>
            <person name="Jiang J.F."/>
            <person name="Wang Q."/>
            <person name="Zhang B."/>
            <person name="Ji P."/>
            <person name="Bell-Sakyi L."/>
            <person name="Cui X.M."/>
            <person name="Yuan T.T."/>
            <person name="Jiang B.G."/>
            <person name="Yang W.F."/>
            <person name="Lam T.T."/>
            <person name="Chang Q.C."/>
            <person name="Ding S.J."/>
            <person name="Wang X.J."/>
            <person name="Zhu J.G."/>
            <person name="Ruan X.D."/>
            <person name="Zhao L."/>
            <person name="Wei J.T."/>
            <person name="Ye R.Z."/>
            <person name="Que T.C."/>
            <person name="Du C.H."/>
            <person name="Zhou Y.H."/>
            <person name="Cheng J.X."/>
            <person name="Dai P.F."/>
            <person name="Guo W.B."/>
            <person name="Han X.H."/>
            <person name="Huang E.J."/>
            <person name="Li L.F."/>
            <person name="Wei W."/>
            <person name="Gao Y.C."/>
            <person name="Liu J.Z."/>
            <person name="Shao H.Z."/>
            <person name="Wang X."/>
            <person name="Wang C.C."/>
            <person name="Yang T.C."/>
            <person name="Huo Q.B."/>
            <person name="Li W."/>
            <person name="Chen H.Y."/>
            <person name="Chen S.E."/>
            <person name="Zhou L.G."/>
            <person name="Ni X.B."/>
            <person name="Tian J.H."/>
            <person name="Sheng Y."/>
            <person name="Liu T."/>
            <person name="Pan Y.S."/>
            <person name="Xia L.Y."/>
            <person name="Li J."/>
            <person name="Zhao F."/>
            <person name="Cao W.C."/>
        </authorList>
    </citation>
    <scope>NUCLEOTIDE SEQUENCE [LARGE SCALE GENOMIC DNA]</scope>
    <source>
        <strain evidence="2">HaeL-2018</strain>
    </source>
</reference>
<protein>
    <submittedName>
        <fullName evidence="2">Uncharacterized protein</fullName>
    </submittedName>
</protein>